<keyword evidence="1 5" id="KW-0489">Methyltransferase</keyword>
<dbReference type="Gene3D" id="3.40.50.150">
    <property type="entry name" value="Vaccinia Virus protein VP39"/>
    <property type="match status" value="1"/>
</dbReference>
<dbReference type="GO" id="GO:0008168">
    <property type="term" value="F:methyltransferase activity"/>
    <property type="evidence" value="ECO:0007669"/>
    <property type="project" value="UniProtKB-KW"/>
</dbReference>
<sequence length="217" mass="23879">MTVDSNSEPDGFVSLKQGLKDPDAIADYYDQWAVSYDQTLATWDYAAPGEAAALIVPHLVSEATILDVGCGTGLVSEALGKHGSFHIHGIDLSEVSLKQAEARGTYDQLLCHNMDNLPLPLGLDAYDAALSVGVLTYIEDAEPLLRDLCRCVRSGGVITFTQRTDLWEKRDFAALIEEFAVQNLWTVLHTSEPRSYLPGHEDFTDEIKVIHTLCRVV</sequence>
<reference evidence="5 6" key="1">
    <citation type="submission" date="2024-02" db="EMBL/GenBank/DDBJ databases">
        <title>Roseibium algae sp. nov., isolated from marine alga (Grateloupia sp.), showing potential in myo-inositol conversion.</title>
        <authorList>
            <person name="Wang Y."/>
        </authorList>
    </citation>
    <scope>NUCLEOTIDE SEQUENCE [LARGE SCALE GENOMIC DNA]</scope>
    <source>
        <strain evidence="5 6">H3510</strain>
    </source>
</reference>
<keyword evidence="3" id="KW-0949">S-adenosyl-L-methionine</keyword>
<evidence type="ECO:0000256" key="3">
    <source>
        <dbReference type="ARBA" id="ARBA00022691"/>
    </source>
</evidence>
<comment type="caution">
    <text evidence="5">The sequence shown here is derived from an EMBL/GenBank/DDBJ whole genome shotgun (WGS) entry which is preliminary data.</text>
</comment>
<feature type="domain" description="Methyltransferase type 11" evidence="4">
    <location>
        <begin position="66"/>
        <end position="159"/>
    </location>
</feature>
<evidence type="ECO:0000256" key="2">
    <source>
        <dbReference type="ARBA" id="ARBA00022679"/>
    </source>
</evidence>
<accession>A0ABU8TH38</accession>
<evidence type="ECO:0000256" key="1">
    <source>
        <dbReference type="ARBA" id="ARBA00022603"/>
    </source>
</evidence>
<organism evidence="5 6">
    <name type="scientific">Roseibium algae</name>
    <dbReference type="NCBI Taxonomy" id="3123038"/>
    <lineage>
        <taxon>Bacteria</taxon>
        <taxon>Pseudomonadati</taxon>
        <taxon>Pseudomonadota</taxon>
        <taxon>Alphaproteobacteria</taxon>
        <taxon>Hyphomicrobiales</taxon>
        <taxon>Stappiaceae</taxon>
        <taxon>Roseibium</taxon>
    </lineage>
</organism>
<dbReference type="PANTHER" id="PTHR43464:SF19">
    <property type="entry name" value="UBIQUINONE BIOSYNTHESIS O-METHYLTRANSFERASE, MITOCHONDRIAL"/>
    <property type="match status" value="1"/>
</dbReference>
<dbReference type="EC" id="2.1.-.-" evidence="5"/>
<evidence type="ECO:0000259" key="4">
    <source>
        <dbReference type="Pfam" id="PF08241"/>
    </source>
</evidence>
<gene>
    <name evidence="5" type="ORF">V6575_04045</name>
</gene>
<name>A0ABU8TH38_9HYPH</name>
<keyword evidence="6" id="KW-1185">Reference proteome</keyword>
<dbReference type="PANTHER" id="PTHR43464">
    <property type="entry name" value="METHYLTRANSFERASE"/>
    <property type="match status" value="1"/>
</dbReference>
<dbReference type="InterPro" id="IPR013216">
    <property type="entry name" value="Methyltransf_11"/>
</dbReference>
<dbReference type="Proteomes" id="UP001385499">
    <property type="component" value="Unassembled WGS sequence"/>
</dbReference>
<protein>
    <submittedName>
        <fullName evidence="5">Class I SAM-dependent methyltransferase</fullName>
        <ecNumber evidence="5">2.1.-.-</ecNumber>
    </submittedName>
</protein>
<dbReference type="GO" id="GO:0032259">
    <property type="term" value="P:methylation"/>
    <property type="evidence" value="ECO:0007669"/>
    <property type="project" value="UniProtKB-KW"/>
</dbReference>
<dbReference type="EMBL" id="JBAKIA010000002">
    <property type="protein sequence ID" value="MEJ8473247.1"/>
    <property type="molecule type" value="Genomic_DNA"/>
</dbReference>
<evidence type="ECO:0000313" key="5">
    <source>
        <dbReference type="EMBL" id="MEJ8473247.1"/>
    </source>
</evidence>
<keyword evidence="2 5" id="KW-0808">Transferase</keyword>
<dbReference type="SUPFAM" id="SSF53335">
    <property type="entry name" value="S-adenosyl-L-methionine-dependent methyltransferases"/>
    <property type="match status" value="1"/>
</dbReference>
<dbReference type="Pfam" id="PF08241">
    <property type="entry name" value="Methyltransf_11"/>
    <property type="match status" value="1"/>
</dbReference>
<proteinExistence type="predicted"/>
<evidence type="ECO:0000313" key="6">
    <source>
        <dbReference type="Proteomes" id="UP001385499"/>
    </source>
</evidence>
<dbReference type="InterPro" id="IPR029063">
    <property type="entry name" value="SAM-dependent_MTases_sf"/>
</dbReference>
<dbReference type="RefSeq" id="WP_340272808.1">
    <property type="nucleotide sequence ID" value="NZ_JBAKIA010000002.1"/>
</dbReference>
<dbReference type="CDD" id="cd02440">
    <property type="entry name" value="AdoMet_MTases"/>
    <property type="match status" value="1"/>
</dbReference>